<dbReference type="OrthoDB" id="6076990at2759"/>
<accession>A0A6L2Q581</accession>
<evidence type="ECO:0000256" key="1">
    <source>
        <dbReference type="SAM" id="MobiDB-lite"/>
    </source>
</evidence>
<name>A0A6L2Q581_COPFO</name>
<organism evidence="2 3">
    <name type="scientific">Coptotermes formosanus</name>
    <name type="common">Formosan subterranean termite</name>
    <dbReference type="NCBI Taxonomy" id="36987"/>
    <lineage>
        <taxon>Eukaryota</taxon>
        <taxon>Metazoa</taxon>
        <taxon>Ecdysozoa</taxon>
        <taxon>Arthropoda</taxon>
        <taxon>Hexapoda</taxon>
        <taxon>Insecta</taxon>
        <taxon>Pterygota</taxon>
        <taxon>Neoptera</taxon>
        <taxon>Polyneoptera</taxon>
        <taxon>Dictyoptera</taxon>
        <taxon>Blattodea</taxon>
        <taxon>Blattoidea</taxon>
        <taxon>Termitoidae</taxon>
        <taxon>Rhinotermitidae</taxon>
        <taxon>Coptotermes</taxon>
    </lineage>
</organism>
<proteinExistence type="predicted"/>
<dbReference type="AlphaFoldDB" id="A0A6L2Q581"/>
<dbReference type="Proteomes" id="UP000502823">
    <property type="component" value="Unassembled WGS sequence"/>
</dbReference>
<keyword evidence="3" id="KW-1185">Reference proteome</keyword>
<dbReference type="InParanoid" id="A0A6L2Q581"/>
<feature type="compositionally biased region" description="Low complexity" evidence="1">
    <location>
        <begin position="156"/>
        <end position="170"/>
    </location>
</feature>
<reference evidence="3" key="1">
    <citation type="submission" date="2020-01" db="EMBL/GenBank/DDBJ databases">
        <title>Draft genome sequence of the Termite Coptotermes fromosanus.</title>
        <authorList>
            <person name="Itakura S."/>
            <person name="Yosikawa Y."/>
            <person name="Umezawa K."/>
        </authorList>
    </citation>
    <scope>NUCLEOTIDE SEQUENCE [LARGE SCALE GENOMIC DNA]</scope>
</reference>
<comment type="caution">
    <text evidence="2">The sequence shown here is derived from an EMBL/GenBank/DDBJ whole genome shotgun (WGS) entry which is preliminary data.</text>
</comment>
<feature type="compositionally biased region" description="Polar residues" evidence="1">
    <location>
        <begin position="329"/>
        <end position="340"/>
    </location>
</feature>
<feature type="compositionally biased region" description="Basic residues" evidence="1">
    <location>
        <begin position="145"/>
        <end position="155"/>
    </location>
</feature>
<feature type="region of interest" description="Disordered" evidence="1">
    <location>
        <begin position="329"/>
        <end position="352"/>
    </location>
</feature>
<feature type="region of interest" description="Disordered" evidence="1">
    <location>
        <begin position="121"/>
        <end position="172"/>
    </location>
</feature>
<feature type="compositionally biased region" description="Basic and acidic residues" evidence="1">
    <location>
        <begin position="135"/>
        <end position="144"/>
    </location>
</feature>
<evidence type="ECO:0000313" key="3">
    <source>
        <dbReference type="Proteomes" id="UP000502823"/>
    </source>
</evidence>
<evidence type="ECO:0000313" key="2">
    <source>
        <dbReference type="EMBL" id="GFG40043.1"/>
    </source>
</evidence>
<gene>
    <name evidence="2" type="ORF">Cfor_00133</name>
</gene>
<protein>
    <submittedName>
        <fullName evidence="2">Uncharacterized protein</fullName>
    </submittedName>
</protein>
<sequence>MQDLSLSCGGSSLLLEGYQEEDVILACTLPRDAIHSNKSGTGSNHLGSTSSVTSAQPKLLEMDADSRFFLTRPLLHHEFESRLFKSPLLQTALAFCRDRGDFWRRQIKVTHHIFPSHREMVAEAAGKKSTTQRQPTEEGQEKISKTKSKSRRTTKKSSSFTYTPSSSRGSNLTRDLSAAQCNYMTANSQQRTEVGAKEPSDAERLLHSFAPSPICRHKNESRLHQRPYTDLSESEVENKNKSQLYSGVQNRDLPSIIMPCVDELPYSHVVDAIGDIDKCEEENIYAEICECDTKESNRREVNYYYLKRNAERVRDDYYYVQLEGGSDGTFSGTLSSSNPSSRDEDTNYDTVC</sequence>
<dbReference type="EMBL" id="BLKM01001404">
    <property type="protein sequence ID" value="GFG40043.1"/>
    <property type="molecule type" value="Genomic_DNA"/>
</dbReference>